<name>A0AA36IFT3_9DINO</name>
<organism evidence="1 2">
    <name type="scientific">Effrenium voratum</name>
    <dbReference type="NCBI Taxonomy" id="2562239"/>
    <lineage>
        <taxon>Eukaryota</taxon>
        <taxon>Sar</taxon>
        <taxon>Alveolata</taxon>
        <taxon>Dinophyceae</taxon>
        <taxon>Suessiales</taxon>
        <taxon>Symbiodiniaceae</taxon>
        <taxon>Effrenium</taxon>
    </lineage>
</organism>
<accession>A0AA36IFT3</accession>
<keyword evidence="2" id="KW-1185">Reference proteome</keyword>
<dbReference type="EMBL" id="CAUJNA010001442">
    <property type="protein sequence ID" value="CAJ1386954.1"/>
    <property type="molecule type" value="Genomic_DNA"/>
</dbReference>
<reference evidence="1" key="1">
    <citation type="submission" date="2023-08" db="EMBL/GenBank/DDBJ databases">
        <authorList>
            <person name="Chen Y."/>
            <person name="Shah S."/>
            <person name="Dougan E. K."/>
            <person name="Thang M."/>
            <person name="Chan C."/>
        </authorList>
    </citation>
    <scope>NUCLEOTIDE SEQUENCE</scope>
</reference>
<evidence type="ECO:0000313" key="2">
    <source>
        <dbReference type="Proteomes" id="UP001178507"/>
    </source>
</evidence>
<dbReference type="AlphaFoldDB" id="A0AA36IFT3"/>
<sequence>TAIVYGAETCNAQMAKNQKSPGSIPAVHPSWKPWGPGFGIHVFRNVIATAGLRMFCLPCTTAIEKATGKSNSMTTLAGDFAGNVCAACLSAPVHQLYGYTVTTPELRTLPAAEQRERMVSFLKDQYLITSGGRTRLSSIVPRDLFMRSMYVAVAYTMYSTVERTLVACWNSCEYPLALPKKKSPQKSSSLTPLNKAKGMAATTGSMNSFAPVEMSSGPGAGDDLRYVLKEGQNINGAYYLVEMATDGRSLAITAYNTDQKVTVELLVNERNHRKLYRDHNGDYRAIAAKLYLDSEQQLHINHEGMGP</sequence>
<proteinExistence type="predicted"/>
<evidence type="ECO:0000313" key="1">
    <source>
        <dbReference type="EMBL" id="CAJ1386954.1"/>
    </source>
</evidence>
<dbReference type="Proteomes" id="UP001178507">
    <property type="component" value="Unassembled WGS sequence"/>
</dbReference>
<protein>
    <submittedName>
        <fullName evidence="1">Uncharacterized protein</fullName>
    </submittedName>
</protein>
<feature type="non-terminal residue" evidence="1">
    <location>
        <position position="307"/>
    </location>
</feature>
<gene>
    <name evidence="1" type="ORF">EVOR1521_LOCUS13121</name>
</gene>
<comment type="caution">
    <text evidence="1">The sequence shown here is derived from an EMBL/GenBank/DDBJ whole genome shotgun (WGS) entry which is preliminary data.</text>
</comment>